<reference evidence="2" key="1">
    <citation type="submission" date="2021-02" db="EMBL/GenBank/DDBJ databases">
        <authorList>
            <person name="Dougan E. K."/>
            <person name="Rhodes N."/>
            <person name="Thang M."/>
            <person name="Chan C."/>
        </authorList>
    </citation>
    <scope>NUCLEOTIDE SEQUENCE</scope>
</reference>
<proteinExistence type="predicted"/>
<feature type="compositionally biased region" description="Low complexity" evidence="1">
    <location>
        <begin position="41"/>
        <end position="52"/>
    </location>
</feature>
<organism evidence="2 3">
    <name type="scientific">Symbiodinium necroappetens</name>
    <dbReference type="NCBI Taxonomy" id="1628268"/>
    <lineage>
        <taxon>Eukaryota</taxon>
        <taxon>Sar</taxon>
        <taxon>Alveolata</taxon>
        <taxon>Dinophyceae</taxon>
        <taxon>Suessiales</taxon>
        <taxon>Symbiodiniaceae</taxon>
        <taxon>Symbiodinium</taxon>
    </lineage>
</organism>
<protein>
    <submittedName>
        <fullName evidence="2">Uncharacterized protein</fullName>
    </submittedName>
</protein>
<dbReference type="AlphaFoldDB" id="A0A813ADI9"/>
<gene>
    <name evidence="2" type="ORF">SNEC2469_LOCUS27364</name>
</gene>
<evidence type="ECO:0000256" key="1">
    <source>
        <dbReference type="SAM" id="MobiDB-lite"/>
    </source>
</evidence>
<evidence type="ECO:0000313" key="2">
    <source>
        <dbReference type="EMBL" id="CAE7862321.1"/>
    </source>
</evidence>
<accession>A0A813ADI9</accession>
<evidence type="ECO:0000313" key="3">
    <source>
        <dbReference type="Proteomes" id="UP000601435"/>
    </source>
</evidence>
<feature type="region of interest" description="Disordered" evidence="1">
    <location>
        <begin position="72"/>
        <end position="95"/>
    </location>
</feature>
<dbReference type="EMBL" id="CAJNJA010057474">
    <property type="protein sequence ID" value="CAE7862321.1"/>
    <property type="molecule type" value="Genomic_DNA"/>
</dbReference>
<name>A0A813ADI9_9DINO</name>
<dbReference type="OrthoDB" id="10450301at2759"/>
<comment type="caution">
    <text evidence="2">The sequence shown here is derived from an EMBL/GenBank/DDBJ whole genome shotgun (WGS) entry which is preliminary data.</text>
</comment>
<keyword evidence="3" id="KW-1185">Reference proteome</keyword>
<dbReference type="Proteomes" id="UP000601435">
    <property type="component" value="Unassembled WGS sequence"/>
</dbReference>
<sequence>MAFSKLQQQSTSQTKMELIAAQAKILELSKELSEAHRRSPSSESTSSSLGKSAADQGVEDLIRDLRQSQEELRTAVEAAEASTGEAEKAKSEVNVDMDSESIETCCLRAIAQRYGVGHLPTEAAMVEHEGDVDEGLVALQRELALQRRVSDFCKEKRAG</sequence>
<feature type="region of interest" description="Disordered" evidence="1">
    <location>
        <begin position="31"/>
        <end position="60"/>
    </location>
</feature>